<feature type="compositionally biased region" description="Gly residues" evidence="1">
    <location>
        <begin position="191"/>
        <end position="200"/>
    </location>
</feature>
<sequence>MNVFEQLSSQEPLNLLRWSAFVSLITFYDGIGGYNLPITLFGIVAHQQTSSAESWKQFLIILCSSFFIDVFGLIGRVSGLGFFLGIVLVGLKAAVYFSGMRTLRERGDDLRWGSVGDMVRNPRGAFQGAGPTDNGNNSQTIWQMPGSFNGGAAPASTPPSFPSSGGFRLGTAEEDPERDAGQGHHAPSGAPGRGGYQALP</sequence>
<reference evidence="3" key="1">
    <citation type="submission" date="2020-07" db="EMBL/GenBank/DDBJ databases">
        <title>Draft Genome Sequence of a Deep-Sea Yeast, Naganishia (Cryptococcus) liquefaciens strain N6.</title>
        <authorList>
            <person name="Han Y.W."/>
            <person name="Kajitani R."/>
            <person name="Morimoto H."/>
            <person name="Parhat M."/>
            <person name="Tsubouchi H."/>
            <person name="Bakenova O."/>
            <person name="Ogata M."/>
            <person name="Argunhan B."/>
            <person name="Aoki R."/>
            <person name="Kajiwara S."/>
            <person name="Itoh T."/>
            <person name="Iwasaki H."/>
        </authorList>
    </citation>
    <scope>NUCLEOTIDE SEQUENCE</scope>
    <source>
        <strain evidence="3">N6</strain>
    </source>
</reference>
<evidence type="ECO:0000313" key="3">
    <source>
        <dbReference type="EMBL" id="GHJ86120.1"/>
    </source>
</evidence>
<dbReference type="EMBL" id="BLZA01000017">
    <property type="protein sequence ID" value="GHJ86120.1"/>
    <property type="molecule type" value="Genomic_DNA"/>
</dbReference>
<feature type="transmembrane region" description="Helical" evidence="2">
    <location>
        <begin position="20"/>
        <end position="45"/>
    </location>
</feature>
<keyword evidence="2" id="KW-0472">Membrane</keyword>
<evidence type="ECO:0000313" key="4">
    <source>
        <dbReference type="Proteomes" id="UP000620104"/>
    </source>
</evidence>
<evidence type="ECO:0000256" key="2">
    <source>
        <dbReference type="SAM" id="Phobius"/>
    </source>
</evidence>
<evidence type="ECO:0000256" key="1">
    <source>
        <dbReference type="SAM" id="MobiDB-lite"/>
    </source>
</evidence>
<dbReference type="Proteomes" id="UP000620104">
    <property type="component" value="Unassembled WGS sequence"/>
</dbReference>
<feature type="compositionally biased region" description="Polar residues" evidence="1">
    <location>
        <begin position="133"/>
        <end position="142"/>
    </location>
</feature>
<feature type="region of interest" description="Disordered" evidence="1">
    <location>
        <begin position="123"/>
        <end position="200"/>
    </location>
</feature>
<keyword evidence="2" id="KW-0812">Transmembrane</keyword>
<feature type="transmembrane region" description="Helical" evidence="2">
    <location>
        <begin position="57"/>
        <end position="74"/>
    </location>
</feature>
<protein>
    <submittedName>
        <fullName evidence="3">Uncharacterized protein</fullName>
    </submittedName>
</protein>
<organism evidence="3 4">
    <name type="scientific">Naganishia liquefaciens</name>
    <dbReference type="NCBI Taxonomy" id="104408"/>
    <lineage>
        <taxon>Eukaryota</taxon>
        <taxon>Fungi</taxon>
        <taxon>Dikarya</taxon>
        <taxon>Basidiomycota</taxon>
        <taxon>Agaricomycotina</taxon>
        <taxon>Tremellomycetes</taxon>
        <taxon>Filobasidiales</taxon>
        <taxon>Filobasidiaceae</taxon>
        <taxon>Naganishia</taxon>
    </lineage>
</organism>
<name>A0A8H3TRZ1_9TREE</name>
<keyword evidence="2" id="KW-1133">Transmembrane helix</keyword>
<proteinExistence type="predicted"/>
<keyword evidence="4" id="KW-1185">Reference proteome</keyword>
<dbReference type="OrthoDB" id="2564605at2759"/>
<dbReference type="AlphaFoldDB" id="A0A8H3TRZ1"/>
<accession>A0A8H3TRZ1</accession>
<comment type="caution">
    <text evidence="3">The sequence shown here is derived from an EMBL/GenBank/DDBJ whole genome shotgun (WGS) entry which is preliminary data.</text>
</comment>
<gene>
    <name evidence="3" type="ORF">NliqN6_2522</name>
</gene>
<feature type="transmembrane region" description="Helical" evidence="2">
    <location>
        <begin position="80"/>
        <end position="97"/>
    </location>
</feature>